<dbReference type="AlphaFoldDB" id="A0A1D1Y2I5"/>
<evidence type="ECO:0000313" key="2">
    <source>
        <dbReference type="EMBL" id="JAT48835.1"/>
    </source>
</evidence>
<dbReference type="InterPro" id="IPR050508">
    <property type="entry name" value="Methyltransf_Superfamily"/>
</dbReference>
<keyword evidence="2" id="KW-0489">Methyltransferase</keyword>
<evidence type="ECO:0000259" key="1">
    <source>
        <dbReference type="Pfam" id="PF08241"/>
    </source>
</evidence>
<gene>
    <name evidence="2" type="primary">ubiE_24</name>
    <name evidence="2" type="ORF">g.34249</name>
</gene>
<dbReference type="InterPro" id="IPR013216">
    <property type="entry name" value="Methyltransf_11"/>
</dbReference>
<dbReference type="CDD" id="cd02440">
    <property type="entry name" value="AdoMet_MTases"/>
    <property type="match status" value="1"/>
</dbReference>
<dbReference type="Gene3D" id="3.40.50.150">
    <property type="entry name" value="Vaccinia Virus protein VP39"/>
    <property type="match status" value="1"/>
</dbReference>
<dbReference type="PANTHER" id="PTHR42912:SF80">
    <property type="entry name" value="METHYLTRANSFERASE DOMAIN-CONTAINING PROTEIN"/>
    <property type="match status" value="1"/>
</dbReference>
<dbReference type="Pfam" id="PF08241">
    <property type="entry name" value="Methyltransf_11"/>
    <property type="match status" value="1"/>
</dbReference>
<reference evidence="2" key="1">
    <citation type="submission" date="2015-07" db="EMBL/GenBank/DDBJ databases">
        <title>Transcriptome Assembly of Anthurium amnicola.</title>
        <authorList>
            <person name="Suzuki J."/>
        </authorList>
    </citation>
    <scope>NUCLEOTIDE SEQUENCE</scope>
</reference>
<dbReference type="GO" id="GO:0032259">
    <property type="term" value="P:methylation"/>
    <property type="evidence" value="ECO:0007669"/>
    <property type="project" value="UniProtKB-KW"/>
</dbReference>
<dbReference type="GO" id="GO:0008757">
    <property type="term" value="F:S-adenosylmethionine-dependent methyltransferase activity"/>
    <property type="evidence" value="ECO:0007669"/>
    <property type="project" value="InterPro"/>
</dbReference>
<name>A0A1D1Y2I5_9ARAE</name>
<proteinExistence type="predicted"/>
<dbReference type="EMBL" id="GDJX01019101">
    <property type="protein sequence ID" value="JAT48835.1"/>
    <property type="molecule type" value="Transcribed_RNA"/>
</dbReference>
<protein>
    <submittedName>
        <fullName evidence="2">Demethylmenaquinone methyltransferase</fullName>
    </submittedName>
</protein>
<accession>A0A1D1Y2I5</accession>
<feature type="domain" description="Methyltransferase type 11" evidence="1">
    <location>
        <begin position="211"/>
        <end position="313"/>
    </location>
</feature>
<dbReference type="PANTHER" id="PTHR42912">
    <property type="entry name" value="METHYLTRANSFERASE"/>
    <property type="match status" value="1"/>
</dbReference>
<dbReference type="InterPro" id="IPR029063">
    <property type="entry name" value="SAM-dependent_MTases_sf"/>
</dbReference>
<organism evidence="2">
    <name type="scientific">Anthurium amnicola</name>
    <dbReference type="NCBI Taxonomy" id="1678845"/>
    <lineage>
        <taxon>Eukaryota</taxon>
        <taxon>Viridiplantae</taxon>
        <taxon>Streptophyta</taxon>
        <taxon>Embryophyta</taxon>
        <taxon>Tracheophyta</taxon>
        <taxon>Spermatophyta</taxon>
        <taxon>Magnoliopsida</taxon>
        <taxon>Liliopsida</taxon>
        <taxon>Araceae</taxon>
        <taxon>Pothoideae</taxon>
        <taxon>Potheae</taxon>
        <taxon>Anthurium</taxon>
    </lineage>
</organism>
<sequence length="379" mass="42019">MALLTRPPAATTLLPCYHPNARGCSSRLLLPVLPRSPAGGGRRGSHGSSSSREIVMALTAEEGPLERPRWAGETPLSRLVGALISFKPLYALMKMAARKLIISTAEKSNVPWRAMVKEILESDVYQEMEKIRDISIVYPDYYLKPFHAYDEGNLSWLAAAEAEAATMAIAKRAIPDASIDEANKIVRGKWLHAIEQHIQRYSENSVINDILDIGCSMGFSTRCLAEKFPSAKVTGLDLSPYFLSVAQFKENKKGSRNKPITWIHANGESTGLPPNSFDLVSVSYVLHECPARAITNIIRESFRLLQPGGTIVITDNSPKSKVLQEMSPVLFTLLKCTEPFLDEYYLLDLEDTMRDVGFVNVTTIMTDPRHRTVTATVPL</sequence>
<dbReference type="SUPFAM" id="SSF53335">
    <property type="entry name" value="S-adenosyl-L-methionine-dependent methyltransferases"/>
    <property type="match status" value="1"/>
</dbReference>
<keyword evidence="2" id="KW-0808">Transferase</keyword>